<reference evidence="2 3" key="1">
    <citation type="journal article" date="2019" name="Nat. Ecol. Evol.">
        <title>Megaphylogeny resolves global patterns of mushroom evolution.</title>
        <authorList>
            <person name="Varga T."/>
            <person name="Krizsan K."/>
            <person name="Foldi C."/>
            <person name="Dima B."/>
            <person name="Sanchez-Garcia M."/>
            <person name="Sanchez-Ramirez S."/>
            <person name="Szollosi G.J."/>
            <person name="Szarkandi J.G."/>
            <person name="Papp V."/>
            <person name="Albert L."/>
            <person name="Andreopoulos W."/>
            <person name="Angelini C."/>
            <person name="Antonin V."/>
            <person name="Barry K.W."/>
            <person name="Bougher N.L."/>
            <person name="Buchanan P."/>
            <person name="Buyck B."/>
            <person name="Bense V."/>
            <person name="Catcheside P."/>
            <person name="Chovatia M."/>
            <person name="Cooper J."/>
            <person name="Damon W."/>
            <person name="Desjardin D."/>
            <person name="Finy P."/>
            <person name="Geml J."/>
            <person name="Haridas S."/>
            <person name="Hughes K."/>
            <person name="Justo A."/>
            <person name="Karasinski D."/>
            <person name="Kautmanova I."/>
            <person name="Kiss B."/>
            <person name="Kocsube S."/>
            <person name="Kotiranta H."/>
            <person name="LaButti K.M."/>
            <person name="Lechner B.E."/>
            <person name="Liimatainen K."/>
            <person name="Lipzen A."/>
            <person name="Lukacs Z."/>
            <person name="Mihaltcheva S."/>
            <person name="Morgado L.N."/>
            <person name="Niskanen T."/>
            <person name="Noordeloos M.E."/>
            <person name="Ohm R.A."/>
            <person name="Ortiz-Santana B."/>
            <person name="Ovrebo C."/>
            <person name="Racz N."/>
            <person name="Riley R."/>
            <person name="Savchenko A."/>
            <person name="Shiryaev A."/>
            <person name="Soop K."/>
            <person name="Spirin V."/>
            <person name="Szebenyi C."/>
            <person name="Tomsovsky M."/>
            <person name="Tulloss R.E."/>
            <person name="Uehling J."/>
            <person name="Grigoriev I.V."/>
            <person name="Vagvolgyi C."/>
            <person name="Papp T."/>
            <person name="Martin F.M."/>
            <person name="Miettinen O."/>
            <person name="Hibbett D.S."/>
            <person name="Nagy L.G."/>
        </authorList>
    </citation>
    <scope>NUCLEOTIDE SEQUENCE [LARGE SCALE GENOMIC DNA]</scope>
    <source>
        <strain evidence="2 3">CBS 962.96</strain>
    </source>
</reference>
<dbReference type="AlphaFoldDB" id="A0A4S8MQD9"/>
<evidence type="ECO:0000256" key="1">
    <source>
        <dbReference type="SAM" id="MobiDB-lite"/>
    </source>
</evidence>
<feature type="compositionally biased region" description="Low complexity" evidence="1">
    <location>
        <begin position="212"/>
        <end position="226"/>
    </location>
</feature>
<gene>
    <name evidence="2" type="ORF">K435DRAFT_118767</name>
</gene>
<protein>
    <submittedName>
        <fullName evidence="2">Uncharacterized protein</fullName>
    </submittedName>
</protein>
<keyword evidence="3" id="KW-1185">Reference proteome</keyword>
<evidence type="ECO:0000313" key="2">
    <source>
        <dbReference type="EMBL" id="THV05263.1"/>
    </source>
</evidence>
<feature type="compositionally biased region" description="Basic residues" evidence="1">
    <location>
        <begin position="1"/>
        <end position="10"/>
    </location>
</feature>
<feature type="compositionally biased region" description="Polar residues" evidence="1">
    <location>
        <begin position="190"/>
        <end position="204"/>
    </location>
</feature>
<organism evidence="2 3">
    <name type="scientific">Dendrothele bispora (strain CBS 962.96)</name>
    <dbReference type="NCBI Taxonomy" id="1314807"/>
    <lineage>
        <taxon>Eukaryota</taxon>
        <taxon>Fungi</taxon>
        <taxon>Dikarya</taxon>
        <taxon>Basidiomycota</taxon>
        <taxon>Agaricomycotina</taxon>
        <taxon>Agaricomycetes</taxon>
        <taxon>Agaricomycetidae</taxon>
        <taxon>Agaricales</taxon>
        <taxon>Agaricales incertae sedis</taxon>
        <taxon>Dendrothele</taxon>
    </lineage>
</organism>
<evidence type="ECO:0000313" key="3">
    <source>
        <dbReference type="Proteomes" id="UP000297245"/>
    </source>
</evidence>
<dbReference type="EMBL" id="ML179050">
    <property type="protein sequence ID" value="THV05263.1"/>
    <property type="molecule type" value="Genomic_DNA"/>
</dbReference>
<feature type="compositionally biased region" description="Polar residues" evidence="1">
    <location>
        <begin position="50"/>
        <end position="64"/>
    </location>
</feature>
<feature type="region of interest" description="Disordered" evidence="1">
    <location>
        <begin position="157"/>
        <end position="228"/>
    </location>
</feature>
<dbReference type="OrthoDB" id="3061698at2759"/>
<accession>A0A4S8MQD9</accession>
<feature type="compositionally biased region" description="Polar residues" evidence="1">
    <location>
        <begin position="157"/>
        <end position="167"/>
    </location>
</feature>
<feature type="region of interest" description="Disordered" evidence="1">
    <location>
        <begin position="1"/>
        <end position="64"/>
    </location>
</feature>
<sequence length="431" mass="47471">MPLLGKRSRRRAESVSTPPGPPTSSPVRSSSIPPSSPPQTPVKRVERSIKSSPSSQPETQAQPSHNPVALLQNHDTSPSIDAIVITSLDILPFCCHEDLCLMSKRELVQVAKTLNNKLPSALKIDLGEEDEGENRERRWIRKEIERVVDIKVPDPLQSSGNLVQSEAGSHENETVSVSVSAPPPAPKVNRMTSMSRLKPNSNPNHPSPGYSPTTLRTPPRLNTIRTGPSYQYSFSFPLGGTPTSTASPSYLGTPTLERLEEVDEDSESSDLNDDGDEGRHGRETRARPARKRRRIDHGRKIFGKVKERVVTPVPQRGRSSNSNSRPHPLSKPTLTRSRSSLNELDKSGSSEEDMNNILTTPTPAPISSKTRARPSHESRSKSVSLLPPFQIGNDHASVSNPSRTRTRSRSLSLTTSRRKSEDEAQFAMEER</sequence>
<feature type="compositionally biased region" description="Basic residues" evidence="1">
    <location>
        <begin position="287"/>
        <end position="303"/>
    </location>
</feature>
<feature type="compositionally biased region" description="Basic and acidic residues" evidence="1">
    <location>
        <begin position="418"/>
        <end position="431"/>
    </location>
</feature>
<dbReference type="Proteomes" id="UP000297245">
    <property type="component" value="Unassembled WGS sequence"/>
</dbReference>
<feature type="region of interest" description="Disordered" evidence="1">
    <location>
        <begin position="260"/>
        <end position="431"/>
    </location>
</feature>
<feature type="compositionally biased region" description="Acidic residues" evidence="1">
    <location>
        <begin position="260"/>
        <end position="276"/>
    </location>
</feature>
<proteinExistence type="predicted"/>
<name>A0A4S8MQD9_DENBC</name>
<feature type="compositionally biased region" description="Polar residues" evidence="1">
    <location>
        <begin position="332"/>
        <end position="342"/>
    </location>
</feature>
<feature type="compositionally biased region" description="Basic and acidic residues" evidence="1">
    <location>
        <begin position="277"/>
        <end position="286"/>
    </location>
</feature>
<feature type="compositionally biased region" description="Polar residues" evidence="1">
    <location>
        <begin position="356"/>
        <end position="369"/>
    </location>
</feature>